<dbReference type="FunFam" id="3.30.590.20:FF:000015">
    <property type="entry name" value="Putative glutamate--cysteine ligase 2"/>
    <property type="match status" value="1"/>
</dbReference>
<dbReference type="GO" id="GO:0042398">
    <property type="term" value="P:modified amino acid biosynthetic process"/>
    <property type="evidence" value="ECO:0007669"/>
    <property type="project" value="InterPro"/>
</dbReference>
<comment type="caution">
    <text evidence="5">The sequence shown here is derived from an EMBL/GenBank/DDBJ whole genome shotgun (WGS) entry which is preliminary data.</text>
</comment>
<evidence type="ECO:0000256" key="3">
    <source>
        <dbReference type="ARBA" id="ARBA00022840"/>
    </source>
</evidence>
<dbReference type="Gene3D" id="3.30.590.20">
    <property type="match status" value="1"/>
</dbReference>
<protein>
    <recommendedName>
        <fullName evidence="4">Putative glutamate--cysteine ligase 2</fullName>
        <ecNumber evidence="4">6.3.2.2</ecNumber>
    </recommendedName>
    <alternativeName>
        <fullName evidence="4">Gamma-glutamylcysteine synthetase 2</fullName>
        <shortName evidence="4">GCS 2</shortName>
        <shortName evidence="4">Gamma-GCS 2</shortName>
    </alternativeName>
</protein>
<dbReference type="SUPFAM" id="SSF55931">
    <property type="entry name" value="Glutamine synthetase/guanido kinase"/>
    <property type="match status" value="1"/>
</dbReference>
<name>A0A2G1W2K4_9BACT</name>
<evidence type="ECO:0000256" key="2">
    <source>
        <dbReference type="ARBA" id="ARBA00022741"/>
    </source>
</evidence>
<dbReference type="EMBL" id="NIZW01000021">
    <property type="protein sequence ID" value="PHQ32909.1"/>
    <property type="molecule type" value="Genomic_DNA"/>
</dbReference>
<evidence type="ECO:0000256" key="4">
    <source>
        <dbReference type="HAMAP-Rule" id="MF_01609"/>
    </source>
</evidence>
<gene>
    <name evidence="5" type="ORF">CEE69_23245</name>
</gene>
<keyword evidence="6" id="KW-1185">Reference proteome</keyword>
<dbReference type="EC" id="6.3.2.2" evidence="4"/>
<comment type="function">
    <text evidence="4">ATP-dependent carboxylate-amine ligase which exhibits weak glutamate--cysteine ligase activity.</text>
</comment>
<keyword evidence="1 4" id="KW-0436">Ligase</keyword>
<dbReference type="GO" id="GO:0005524">
    <property type="term" value="F:ATP binding"/>
    <property type="evidence" value="ECO:0007669"/>
    <property type="project" value="UniProtKB-KW"/>
</dbReference>
<keyword evidence="2 4" id="KW-0547">Nucleotide-binding</keyword>
<keyword evidence="3 4" id="KW-0067">ATP-binding</keyword>
<dbReference type="NCBIfam" id="TIGR02050">
    <property type="entry name" value="gshA_cyan_rel"/>
    <property type="match status" value="1"/>
</dbReference>
<dbReference type="NCBIfam" id="NF010041">
    <property type="entry name" value="PRK13517.1-1"/>
    <property type="match status" value="1"/>
</dbReference>
<dbReference type="Proteomes" id="UP000225740">
    <property type="component" value="Unassembled WGS sequence"/>
</dbReference>
<dbReference type="Pfam" id="PF04107">
    <property type="entry name" value="GCS2"/>
    <property type="match status" value="1"/>
</dbReference>
<dbReference type="InterPro" id="IPR014746">
    <property type="entry name" value="Gln_synth/guanido_kin_cat_dom"/>
</dbReference>
<dbReference type="PANTHER" id="PTHR36510">
    <property type="entry name" value="GLUTAMATE--CYSTEINE LIGASE 2-RELATED"/>
    <property type="match status" value="1"/>
</dbReference>
<dbReference type="GO" id="GO:0004357">
    <property type="term" value="F:glutamate-cysteine ligase activity"/>
    <property type="evidence" value="ECO:0007669"/>
    <property type="project" value="UniProtKB-EC"/>
</dbReference>
<evidence type="ECO:0000256" key="1">
    <source>
        <dbReference type="ARBA" id="ARBA00022598"/>
    </source>
</evidence>
<comment type="catalytic activity">
    <reaction evidence="4">
        <text>L-cysteine + L-glutamate + ATP = gamma-L-glutamyl-L-cysteine + ADP + phosphate + H(+)</text>
        <dbReference type="Rhea" id="RHEA:13285"/>
        <dbReference type="ChEBI" id="CHEBI:15378"/>
        <dbReference type="ChEBI" id="CHEBI:29985"/>
        <dbReference type="ChEBI" id="CHEBI:30616"/>
        <dbReference type="ChEBI" id="CHEBI:35235"/>
        <dbReference type="ChEBI" id="CHEBI:43474"/>
        <dbReference type="ChEBI" id="CHEBI:58173"/>
        <dbReference type="ChEBI" id="CHEBI:456216"/>
        <dbReference type="EC" id="6.3.2.2"/>
    </reaction>
</comment>
<comment type="similarity">
    <text evidence="4">Belongs to the glutamate--cysteine ligase type 2 family. YbdK subfamily.</text>
</comment>
<dbReference type="InterPro" id="IPR006336">
    <property type="entry name" value="GCS2"/>
</dbReference>
<dbReference type="PANTHER" id="PTHR36510:SF1">
    <property type="entry name" value="GLUTAMATE--CYSTEINE LIGASE 2-RELATED"/>
    <property type="match status" value="1"/>
</dbReference>
<dbReference type="GeneID" id="90610873"/>
<sequence>MSFTIPTVGVEEEYQLVDPRSGALIPNCKEVMRTIRRNGGSKEAHSEIQHELHLNQIEMASDVCSTLEEVRDALTQTRRMLIDAARSNESELASAGTNPLPVPTDDALTPKDRYQAMTDRYQQIARDLFIFGCHVHVAMEDRELGIQVMNRCRRWLPILQAITANSPFWNGVDTGYASYRRELWAQWPMAGPPAHFDSLADYQRCVDDLVACGAIKDESFLYWDIRLPTRVPTIEFRAADVMTKVEETVGYVGLIRAIVMLAVAEEEQSKPIKPIRPAVLSYAIWHAARYGMNDKLVDPVSCEMIGASELLDRLMTALQPALDATGESRPVEAFANELISNGTGADRQRRGGELSSVVAAVVTETCPNAILT</sequence>
<dbReference type="AlphaFoldDB" id="A0A2G1W2K4"/>
<proteinExistence type="inferred from homology"/>
<evidence type="ECO:0000313" key="5">
    <source>
        <dbReference type="EMBL" id="PHQ32909.1"/>
    </source>
</evidence>
<accession>A0A2G1W2K4</accession>
<dbReference type="RefSeq" id="WP_099263031.1">
    <property type="nucleotide sequence ID" value="NZ_NIZW01000021.1"/>
</dbReference>
<organism evidence="5 6">
    <name type="scientific">Rhodopirellula bahusiensis</name>
    <dbReference type="NCBI Taxonomy" id="2014065"/>
    <lineage>
        <taxon>Bacteria</taxon>
        <taxon>Pseudomonadati</taxon>
        <taxon>Planctomycetota</taxon>
        <taxon>Planctomycetia</taxon>
        <taxon>Pirellulales</taxon>
        <taxon>Pirellulaceae</taxon>
        <taxon>Rhodopirellula</taxon>
    </lineage>
</organism>
<dbReference type="InterPro" id="IPR011793">
    <property type="entry name" value="YbdK"/>
</dbReference>
<reference evidence="5 6" key="1">
    <citation type="submission" date="2017-06" db="EMBL/GenBank/DDBJ databases">
        <title>Description of Rhodopirellula bahusiensis sp. nov.</title>
        <authorList>
            <person name="Kizina J."/>
            <person name="Harder J."/>
        </authorList>
    </citation>
    <scope>NUCLEOTIDE SEQUENCE [LARGE SCALE GENOMIC DNA]</scope>
    <source>
        <strain evidence="5 6">SWK21</strain>
    </source>
</reference>
<dbReference type="HAMAP" id="MF_01609">
    <property type="entry name" value="Glu_cys_ligase_2"/>
    <property type="match status" value="1"/>
</dbReference>
<dbReference type="InterPro" id="IPR050141">
    <property type="entry name" value="GCL_type2/YbdK_subfam"/>
</dbReference>
<dbReference type="OrthoDB" id="9769628at2"/>
<evidence type="ECO:0000313" key="6">
    <source>
        <dbReference type="Proteomes" id="UP000225740"/>
    </source>
</evidence>